<dbReference type="GO" id="GO:0015171">
    <property type="term" value="F:amino acid transmembrane transporter activity"/>
    <property type="evidence" value="ECO:0007669"/>
    <property type="project" value="TreeGrafter"/>
</dbReference>
<dbReference type="PANTHER" id="PTHR43243">
    <property type="entry name" value="INNER MEMBRANE TRANSPORTER YGJI-RELATED"/>
    <property type="match status" value="1"/>
</dbReference>
<dbReference type="InterPro" id="IPR029485">
    <property type="entry name" value="CAT_C"/>
</dbReference>
<dbReference type="Pfam" id="PF13520">
    <property type="entry name" value="AA_permease_2"/>
    <property type="match status" value="1"/>
</dbReference>
<keyword evidence="4 9" id="KW-0812">Transmembrane</keyword>
<feature type="transmembrane region" description="Helical" evidence="9">
    <location>
        <begin position="551"/>
        <end position="570"/>
    </location>
</feature>
<keyword evidence="6 9" id="KW-1133">Transmembrane helix</keyword>
<evidence type="ECO:0000256" key="3">
    <source>
        <dbReference type="ARBA" id="ARBA00022448"/>
    </source>
</evidence>
<dbReference type="Pfam" id="PF13906">
    <property type="entry name" value="AA_permease_C"/>
    <property type="match status" value="1"/>
</dbReference>
<feature type="transmembrane region" description="Helical" evidence="9">
    <location>
        <begin position="237"/>
        <end position="256"/>
    </location>
</feature>
<dbReference type="Gene3D" id="1.20.1740.10">
    <property type="entry name" value="Amino acid/polyamine transporter I"/>
    <property type="match status" value="1"/>
</dbReference>
<organism evidence="11">
    <name type="scientific">Solanum chilense</name>
    <name type="common">Tomato</name>
    <name type="synonym">Lycopersicon chilense</name>
    <dbReference type="NCBI Taxonomy" id="4083"/>
    <lineage>
        <taxon>Eukaryota</taxon>
        <taxon>Viridiplantae</taxon>
        <taxon>Streptophyta</taxon>
        <taxon>Embryophyta</taxon>
        <taxon>Tracheophyta</taxon>
        <taxon>Spermatophyta</taxon>
        <taxon>Magnoliopsida</taxon>
        <taxon>eudicotyledons</taxon>
        <taxon>Gunneridae</taxon>
        <taxon>Pentapetalae</taxon>
        <taxon>asterids</taxon>
        <taxon>lamiids</taxon>
        <taxon>Solanales</taxon>
        <taxon>Solanaceae</taxon>
        <taxon>Solanoideae</taxon>
        <taxon>Solaneae</taxon>
        <taxon>Solanum</taxon>
        <taxon>Solanum subgen. Lycopersicon</taxon>
    </lineage>
</organism>
<feature type="transmembrane region" description="Helical" evidence="9">
    <location>
        <begin position="493"/>
        <end position="512"/>
    </location>
</feature>
<keyword evidence="3" id="KW-0813">Transport</keyword>
<feature type="transmembrane region" description="Helical" evidence="9">
    <location>
        <begin position="185"/>
        <end position="205"/>
    </location>
</feature>
<evidence type="ECO:0000256" key="1">
    <source>
        <dbReference type="ARBA" id="ARBA00004141"/>
    </source>
</evidence>
<reference evidence="11" key="1">
    <citation type="submission" date="2019-05" db="EMBL/GenBank/DDBJ databases">
        <title>The de novo reference genome and transcriptome assemblies of the wild tomato species Solanum chilense.</title>
        <authorList>
            <person name="Stam R."/>
            <person name="Nosenko T."/>
            <person name="Hoerger A.C."/>
            <person name="Stephan W."/>
            <person name="Seidel M.A."/>
            <person name="Kuhn J.M.M."/>
            <person name="Haberer G."/>
            <person name="Tellier A."/>
        </authorList>
    </citation>
    <scope>NUCLEOTIDE SEQUENCE</scope>
    <source>
        <tissue evidence="11">Mature leaves</tissue>
    </source>
</reference>
<feature type="region of interest" description="Disordered" evidence="8">
    <location>
        <begin position="14"/>
        <end position="41"/>
    </location>
</feature>
<evidence type="ECO:0000256" key="6">
    <source>
        <dbReference type="ARBA" id="ARBA00022989"/>
    </source>
</evidence>
<dbReference type="AlphaFoldDB" id="A0A6N2ALN7"/>
<feature type="transmembrane region" description="Helical" evidence="9">
    <location>
        <begin position="518"/>
        <end position="539"/>
    </location>
</feature>
<dbReference type="PANTHER" id="PTHR43243:SF62">
    <property type="entry name" value="CATIONIC AMINO ACID TRANSPORTER 8, VACUOLAR"/>
    <property type="match status" value="1"/>
</dbReference>
<comment type="subcellular location">
    <subcellularLocation>
        <location evidence="1">Membrane</location>
        <topology evidence="1">Multi-pass membrane protein</topology>
    </subcellularLocation>
</comment>
<evidence type="ECO:0000256" key="7">
    <source>
        <dbReference type="ARBA" id="ARBA00023136"/>
    </source>
</evidence>
<comment type="caution">
    <text evidence="11">The sequence shown here is derived from an EMBL/GenBank/DDBJ whole genome shotgun (WGS) entry which is preliminary data.</text>
</comment>
<feature type="transmembrane region" description="Helical" evidence="9">
    <location>
        <begin position="334"/>
        <end position="361"/>
    </location>
</feature>
<keyword evidence="5" id="KW-0029">Amino-acid transport</keyword>
<evidence type="ECO:0000256" key="2">
    <source>
        <dbReference type="ARBA" id="ARBA00008572"/>
    </source>
</evidence>
<feature type="transmembrane region" description="Helical" evidence="9">
    <location>
        <begin position="291"/>
        <end position="313"/>
    </location>
</feature>
<feature type="transmembrane region" description="Helical" evidence="9">
    <location>
        <begin position="142"/>
        <end position="164"/>
    </location>
</feature>
<feature type="transmembrane region" description="Helical" evidence="9">
    <location>
        <begin position="263"/>
        <end position="285"/>
    </location>
</feature>
<dbReference type="FunFam" id="1.20.1740.10:FF:000035">
    <property type="entry name" value="Cationic amino acid transporter 5"/>
    <property type="match status" value="1"/>
</dbReference>
<feature type="domain" description="Cationic amino acid transporter C-terminal" evidence="10">
    <location>
        <begin position="547"/>
        <end position="596"/>
    </location>
</feature>
<comment type="similarity">
    <text evidence="2">Belongs to the amino acid-polyamine-organocation (APC) superfamily. Cationic amino acid transporter (CAT) (TC 2.A.3.3) family.</text>
</comment>
<feature type="transmembrane region" description="Helical" evidence="9">
    <location>
        <begin position="107"/>
        <end position="130"/>
    </location>
</feature>
<evidence type="ECO:0000259" key="10">
    <source>
        <dbReference type="Pfam" id="PF13906"/>
    </source>
</evidence>
<evidence type="ECO:0000256" key="5">
    <source>
        <dbReference type="ARBA" id="ARBA00022970"/>
    </source>
</evidence>
<feature type="transmembrane region" description="Helical" evidence="9">
    <location>
        <begin position="458"/>
        <end position="481"/>
    </location>
</feature>
<feature type="transmembrane region" description="Helical" evidence="9">
    <location>
        <begin position="433"/>
        <end position="452"/>
    </location>
</feature>
<feature type="transmembrane region" description="Helical" evidence="9">
    <location>
        <begin position="576"/>
        <end position="598"/>
    </location>
</feature>
<evidence type="ECO:0000313" key="11">
    <source>
        <dbReference type="EMBL" id="TMW83175.1"/>
    </source>
</evidence>
<gene>
    <name evidence="11" type="ORF">EJD97_002631</name>
</gene>
<keyword evidence="7 9" id="KW-0472">Membrane</keyword>
<dbReference type="EMBL" id="RXGB01013238">
    <property type="protein sequence ID" value="TMW83175.1"/>
    <property type="molecule type" value="Genomic_DNA"/>
</dbReference>
<sequence length="621" mass="67894">MTISELSQQLKIPLNSSEKFSFTSPPPPPPSTSSKMESLPKIQQPHKRYWRFSKQDFFPEPSFHNFGSYKNALSQTPNRLKNRLFSRSSDTSELIELKKESENEMKLCLTWWDLIWLGFGSVVGSGIFSITGQETRNDAGPAIVLSYAISGLSALLSVFCYTEFSVDIPVAGGSFSFLRIELGDFVAFIAAANILLEAMVGAAGLGRSWSSYFASIINNNPDFLRIKIDSFVEGFNLLDPIAVVVLALANVVAITGTKMTSTLNWISSIISAGVIVFIIIVGFVNGKTSNLVPFFPFGAGGVFRAAAVVYWSYTGFDMVANMAEETKRPSRDIPLGLLGSMSIITVVYCLMALALAMMVKYTQVDVNAAYSVAFEGIGMNWAKYLVGICALKGMTTSMLVGSLGQSRYTTQIARAHMIPPWFALVHPKTGTPIYATLLTTITSCILALFTSLDVLSSVFSFSTLSIFMLMAVALLVRRYYVTDVTLKQDLGKFLVCLFIVIGSSVGATVLWSTDVKGWVGYAVAGVFWLLGTSGMALLPKQRIPKVWGVPLVPWVPSLSIGMNIFLIGSLGREAFYRFFICSAVMLIYYVLVGVHATYDIAHPDKQKSLIDEGKDSSDQVS</sequence>
<accession>A0A6N2ALN7</accession>
<evidence type="ECO:0000256" key="9">
    <source>
        <dbReference type="SAM" id="Phobius"/>
    </source>
</evidence>
<dbReference type="GO" id="GO:0005886">
    <property type="term" value="C:plasma membrane"/>
    <property type="evidence" value="ECO:0007669"/>
    <property type="project" value="UniProtKB-ARBA"/>
</dbReference>
<dbReference type="InterPro" id="IPR002293">
    <property type="entry name" value="AA/rel_permease1"/>
</dbReference>
<evidence type="ECO:0000256" key="8">
    <source>
        <dbReference type="SAM" id="MobiDB-lite"/>
    </source>
</evidence>
<proteinExistence type="inferred from homology"/>
<evidence type="ECO:0000256" key="4">
    <source>
        <dbReference type="ARBA" id="ARBA00022692"/>
    </source>
</evidence>
<protein>
    <recommendedName>
        <fullName evidence="10">Cationic amino acid transporter C-terminal domain-containing protein</fullName>
    </recommendedName>
</protein>
<name>A0A6N2ALN7_SOLCI</name>